<dbReference type="SMART" id="SM00401">
    <property type="entry name" value="ZnF_GATA"/>
    <property type="match status" value="1"/>
</dbReference>
<dbReference type="Pfam" id="PF00320">
    <property type="entry name" value="GATA"/>
    <property type="match status" value="1"/>
</dbReference>
<dbReference type="Gramene" id="CDF40161">
    <property type="protein sequence ID" value="CDF40161"/>
    <property type="gene ID" value="CHC_T00007024001"/>
</dbReference>
<dbReference type="GO" id="GO:0006355">
    <property type="term" value="P:regulation of DNA-templated transcription"/>
    <property type="evidence" value="ECO:0007669"/>
    <property type="project" value="InterPro"/>
</dbReference>
<proteinExistence type="predicted"/>
<dbReference type="InterPro" id="IPR000679">
    <property type="entry name" value="Znf_GATA"/>
</dbReference>
<evidence type="ECO:0000259" key="3">
    <source>
        <dbReference type="PROSITE" id="PS50114"/>
    </source>
</evidence>
<evidence type="ECO:0000256" key="1">
    <source>
        <dbReference type="PROSITE-ProRule" id="PRU00094"/>
    </source>
</evidence>
<evidence type="ECO:0000313" key="5">
    <source>
        <dbReference type="Proteomes" id="UP000012073"/>
    </source>
</evidence>
<dbReference type="SUPFAM" id="SSF57716">
    <property type="entry name" value="Glucocorticoid receptor-like (DNA-binding domain)"/>
    <property type="match status" value="1"/>
</dbReference>
<dbReference type="KEGG" id="ccp:CHC_T00007024001"/>
<keyword evidence="5" id="KW-1185">Reference proteome</keyword>
<dbReference type="EMBL" id="HG002134">
    <property type="protein sequence ID" value="CDF40161.1"/>
    <property type="molecule type" value="Genomic_DNA"/>
</dbReference>
<feature type="region of interest" description="Disordered" evidence="2">
    <location>
        <begin position="44"/>
        <end position="65"/>
    </location>
</feature>
<dbReference type="STRING" id="2769.R7QRN6"/>
<keyword evidence="1" id="KW-0862">Zinc</keyword>
<feature type="compositionally biased region" description="Polar residues" evidence="2">
    <location>
        <begin position="145"/>
        <end position="163"/>
    </location>
</feature>
<feature type="domain" description="GATA-type" evidence="3">
    <location>
        <begin position="4"/>
        <end position="40"/>
    </location>
</feature>
<feature type="compositionally biased region" description="Basic residues" evidence="2">
    <location>
        <begin position="44"/>
        <end position="59"/>
    </location>
</feature>
<dbReference type="GeneID" id="17318181"/>
<dbReference type="GO" id="GO:0043565">
    <property type="term" value="F:sequence-specific DNA binding"/>
    <property type="evidence" value="ECO:0007669"/>
    <property type="project" value="InterPro"/>
</dbReference>
<dbReference type="AlphaFoldDB" id="R7QRN6"/>
<dbReference type="CDD" id="cd00202">
    <property type="entry name" value="ZnF_GATA"/>
    <property type="match status" value="1"/>
</dbReference>
<accession>R7QRN6</accession>
<evidence type="ECO:0000256" key="2">
    <source>
        <dbReference type="SAM" id="MobiDB-lite"/>
    </source>
</evidence>
<dbReference type="PROSITE" id="PS50114">
    <property type="entry name" value="GATA_ZN_FINGER_2"/>
    <property type="match status" value="1"/>
</dbReference>
<feature type="region of interest" description="Disordered" evidence="2">
    <location>
        <begin position="145"/>
        <end position="171"/>
    </location>
</feature>
<sequence>MDAPLAKRACQTCHTSVTSQWRYGLSGKVLLCNACGIRWKRKNRTTDKRRLKPGPKRSRQCSTTTCPSPNYMSSFRPVVQPNMDVMFYKQSLPGIYSPNGSNLSSSSTITDPRLETASMGAKRYYQQQHSTEEYRRPCSKMNVHSLVSPTNAHPRSSPDSTTFSKKKHARHSSPISIKNLLNCADEDGSNTAYSSSAYRALRC</sequence>
<dbReference type="Proteomes" id="UP000012073">
    <property type="component" value="Unassembled WGS sequence"/>
</dbReference>
<organism evidence="4 5">
    <name type="scientific">Chondrus crispus</name>
    <name type="common">Carrageen Irish moss</name>
    <name type="synonym">Polymorpha crispa</name>
    <dbReference type="NCBI Taxonomy" id="2769"/>
    <lineage>
        <taxon>Eukaryota</taxon>
        <taxon>Rhodophyta</taxon>
        <taxon>Florideophyceae</taxon>
        <taxon>Rhodymeniophycidae</taxon>
        <taxon>Gigartinales</taxon>
        <taxon>Gigartinaceae</taxon>
        <taxon>Chondrus</taxon>
    </lineage>
</organism>
<dbReference type="GO" id="GO:0008270">
    <property type="term" value="F:zinc ion binding"/>
    <property type="evidence" value="ECO:0007669"/>
    <property type="project" value="UniProtKB-KW"/>
</dbReference>
<protein>
    <recommendedName>
        <fullName evidence="3">GATA-type domain-containing protein</fullName>
    </recommendedName>
</protein>
<keyword evidence="1" id="KW-0479">Metal-binding</keyword>
<dbReference type="Gene3D" id="3.30.50.10">
    <property type="entry name" value="Erythroid Transcription Factor GATA-1, subunit A"/>
    <property type="match status" value="1"/>
</dbReference>
<name>R7QRN6_CHOCR</name>
<keyword evidence="1" id="KW-0863">Zinc-finger</keyword>
<evidence type="ECO:0000313" key="4">
    <source>
        <dbReference type="EMBL" id="CDF40161.1"/>
    </source>
</evidence>
<dbReference type="OrthoDB" id="2162994at2759"/>
<gene>
    <name evidence="4" type="ORF">CHC_T00007024001</name>
</gene>
<dbReference type="InterPro" id="IPR013088">
    <property type="entry name" value="Znf_NHR/GATA"/>
</dbReference>
<dbReference type="RefSeq" id="XP_005710455.1">
    <property type="nucleotide sequence ID" value="XM_005710398.1"/>
</dbReference>
<reference evidence="5" key="1">
    <citation type="journal article" date="2013" name="Proc. Natl. Acad. Sci. U.S.A.">
        <title>Genome structure and metabolic features in the red seaweed Chondrus crispus shed light on evolution of the Archaeplastida.</title>
        <authorList>
            <person name="Collen J."/>
            <person name="Porcel B."/>
            <person name="Carre W."/>
            <person name="Ball S.G."/>
            <person name="Chaparro C."/>
            <person name="Tonon T."/>
            <person name="Barbeyron T."/>
            <person name="Michel G."/>
            <person name="Noel B."/>
            <person name="Valentin K."/>
            <person name="Elias M."/>
            <person name="Artiguenave F."/>
            <person name="Arun A."/>
            <person name="Aury J.M."/>
            <person name="Barbosa-Neto J.F."/>
            <person name="Bothwell J.H."/>
            <person name="Bouget F.Y."/>
            <person name="Brillet L."/>
            <person name="Cabello-Hurtado F."/>
            <person name="Capella-Gutierrez S."/>
            <person name="Charrier B."/>
            <person name="Cladiere L."/>
            <person name="Cock J.M."/>
            <person name="Coelho S.M."/>
            <person name="Colleoni C."/>
            <person name="Czjzek M."/>
            <person name="Da Silva C."/>
            <person name="Delage L."/>
            <person name="Denoeud F."/>
            <person name="Deschamps P."/>
            <person name="Dittami S.M."/>
            <person name="Gabaldon T."/>
            <person name="Gachon C.M."/>
            <person name="Groisillier A."/>
            <person name="Herve C."/>
            <person name="Jabbari K."/>
            <person name="Katinka M."/>
            <person name="Kloareg B."/>
            <person name="Kowalczyk N."/>
            <person name="Labadie K."/>
            <person name="Leblanc C."/>
            <person name="Lopez P.J."/>
            <person name="McLachlan D.H."/>
            <person name="Meslet-Cladiere L."/>
            <person name="Moustafa A."/>
            <person name="Nehr Z."/>
            <person name="Nyvall Collen P."/>
            <person name="Panaud O."/>
            <person name="Partensky F."/>
            <person name="Poulain J."/>
            <person name="Rensing S.A."/>
            <person name="Rousvoal S."/>
            <person name="Samson G."/>
            <person name="Symeonidi A."/>
            <person name="Weissenbach J."/>
            <person name="Zambounis A."/>
            <person name="Wincker P."/>
            <person name="Boyen C."/>
        </authorList>
    </citation>
    <scope>NUCLEOTIDE SEQUENCE [LARGE SCALE GENOMIC DNA]</scope>
    <source>
        <strain evidence="5">cv. Stackhouse</strain>
    </source>
</reference>